<dbReference type="Proteomes" id="UP001244341">
    <property type="component" value="Chromosome 6b"/>
</dbReference>
<evidence type="ECO:0000313" key="3">
    <source>
        <dbReference type="EMBL" id="WIA15025.1"/>
    </source>
</evidence>
<feature type="coiled-coil region" evidence="1">
    <location>
        <begin position="758"/>
        <end position="792"/>
    </location>
</feature>
<evidence type="ECO:0008006" key="5">
    <source>
        <dbReference type="Google" id="ProtNLM"/>
    </source>
</evidence>
<dbReference type="EMBL" id="CP126213">
    <property type="protein sequence ID" value="WIA15025.1"/>
    <property type="molecule type" value="Genomic_DNA"/>
</dbReference>
<organism evidence="3 4">
    <name type="scientific">Tetradesmus obliquus</name>
    <name type="common">Green alga</name>
    <name type="synonym">Acutodesmus obliquus</name>
    <dbReference type="NCBI Taxonomy" id="3088"/>
    <lineage>
        <taxon>Eukaryota</taxon>
        <taxon>Viridiplantae</taxon>
        <taxon>Chlorophyta</taxon>
        <taxon>core chlorophytes</taxon>
        <taxon>Chlorophyceae</taxon>
        <taxon>CS clade</taxon>
        <taxon>Sphaeropleales</taxon>
        <taxon>Scenedesmaceae</taxon>
        <taxon>Tetradesmus</taxon>
    </lineage>
</organism>
<feature type="region of interest" description="Disordered" evidence="2">
    <location>
        <begin position="1"/>
        <end position="62"/>
    </location>
</feature>
<dbReference type="InterPro" id="IPR051647">
    <property type="entry name" value="Mediator_comp_sub12"/>
</dbReference>
<dbReference type="PANTHER" id="PTHR46007">
    <property type="entry name" value="MEDIATOR OF RNA POLYMERASE II TRANSCRIPTION SUBUNIT 12"/>
    <property type="match status" value="1"/>
</dbReference>
<keyword evidence="1" id="KW-0175">Coiled coil</keyword>
<proteinExistence type="predicted"/>
<protein>
    <recommendedName>
        <fullName evidence="5">GIY-YIG domain-containing protein</fullName>
    </recommendedName>
</protein>
<feature type="compositionally biased region" description="Low complexity" evidence="2">
    <location>
        <begin position="47"/>
        <end position="62"/>
    </location>
</feature>
<evidence type="ECO:0000256" key="1">
    <source>
        <dbReference type="SAM" id="Coils"/>
    </source>
</evidence>
<reference evidence="3 4" key="1">
    <citation type="submission" date="2023-05" db="EMBL/GenBank/DDBJ databases">
        <title>A 100% complete, gapless, phased diploid assembly of the Scenedesmus obliquus UTEX 3031 genome.</title>
        <authorList>
            <person name="Biondi T.C."/>
            <person name="Hanschen E.R."/>
            <person name="Kwon T."/>
            <person name="Eng W."/>
            <person name="Kruse C.P.S."/>
            <person name="Koehler S.I."/>
            <person name="Kunde Y."/>
            <person name="Gleasner C.D."/>
            <person name="You Mak K.T."/>
            <person name="Polle J."/>
            <person name="Hovde B.T."/>
            <person name="Starkenburg S.R."/>
        </authorList>
    </citation>
    <scope>NUCLEOTIDE SEQUENCE [LARGE SCALE GENOMIC DNA]</scope>
    <source>
        <strain evidence="3 4">DOE0152z</strain>
    </source>
</reference>
<sequence length="814" mass="83654">MLSAAALGVPGGFPASHAKQRKYTKLGEGDRSDSPAGRSRMPSSKKAAAAAAGAAGAPPAAGSNAARRSAAAVAAATGAGLQVAPADGTGSLPNLKPRGQGRWQVFLCAQGLKYLYVGQYENLPDAKHARDLAVLAVHGPKLVPTLEPVSNYSEGDIAAVRAQMAEKPAARAVMVANGLWPPEGMQGEAALHQPQQPRSRRLPGLQHTLQMIREEHKERMQQQQQLQLANPTGTTGIREHKGVFEVFLATPPFKYLYVGRANSLYEARRMKATAMMAIYGSMLAVEQFGAEPHAVTEEDVRYMAVKLSAKPAALAAMRQYGTDALLTAAEAEAAAAAQRRAGPAAQQQLAQVQLQLQVQAQQAAAAAAAAERLECYGPGEALRRPSRRQQRQHEQQQHVSDVLAAAAERLEDAEAGLLPGSLPASNAAAMEIAAAAAKAQASIGGHRRSSRKRSAAAAFRLEQALLAAADEAEGPAASGQESDATTGGLHMAAGAAAQDESVPAAKRAASRDPSMQAAEQQQQQQQLAAFDLHAEAVAAYAAAAAAAAAGEGDIDMADASLLALPAADPAAAAAAAAVAPFAEPSSSSRTSADGEACVSICTRRSMIAKDGRLGSHSTGRLGVRTHKGGYEAFIATPPFKYLYVGLYRTVQAAVQARDTAMLVVYGKEAAAALGVSADSLASITNGAIQEMAARLAKKPQAVQAMQQYGTAHLLAGMGAGAGSSGGGSSSEVALQQLAAAAVAEELGAGCMAADAAGCAAAAAEMEEQQQQQQQQQRELAALQLEIAAMQQLAAQQGAGVWLPGAVEDGAAIAY</sequence>
<dbReference type="PANTHER" id="PTHR46007:SF8">
    <property type="entry name" value="C2H2-TYPE DOMAIN-CONTAINING PROTEIN"/>
    <property type="match status" value="1"/>
</dbReference>
<keyword evidence="4" id="KW-1185">Reference proteome</keyword>
<evidence type="ECO:0000313" key="4">
    <source>
        <dbReference type="Proteomes" id="UP001244341"/>
    </source>
</evidence>
<name>A0ABY8U103_TETOB</name>
<feature type="region of interest" description="Disordered" evidence="2">
    <location>
        <begin position="493"/>
        <end position="522"/>
    </location>
</feature>
<gene>
    <name evidence="3" type="ORF">OEZ85_001726</name>
</gene>
<accession>A0ABY8U103</accession>
<evidence type="ECO:0000256" key="2">
    <source>
        <dbReference type="SAM" id="MobiDB-lite"/>
    </source>
</evidence>